<dbReference type="GO" id="GO:0006633">
    <property type="term" value="P:fatty acid biosynthetic process"/>
    <property type="evidence" value="ECO:0007669"/>
    <property type="project" value="UniProtKB-KW"/>
</dbReference>
<dbReference type="SUPFAM" id="SSF56214">
    <property type="entry name" value="4'-phosphopantetheinyl transferase"/>
    <property type="match status" value="1"/>
</dbReference>
<dbReference type="InterPro" id="IPR037143">
    <property type="entry name" value="4-PPantetheinyl_Trfase_dom_sf"/>
</dbReference>
<keyword evidence="5" id="KW-0460">Magnesium</keyword>
<dbReference type="GO" id="GO:0008897">
    <property type="term" value="F:holo-[acyl-carrier-protein] synthase activity"/>
    <property type="evidence" value="ECO:0007669"/>
    <property type="project" value="UniProtKB-EC"/>
</dbReference>
<evidence type="ECO:0000256" key="6">
    <source>
        <dbReference type="ARBA" id="ARBA00023098"/>
    </source>
</evidence>
<dbReference type="EMBL" id="JAGQHS010000120">
    <property type="protein sequence ID" value="MCA9757782.1"/>
    <property type="molecule type" value="Genomic_DNA"/>
</dbReference>
<evidence type="ECO:0000256" key="7">
    <source>
        <dbReference type="ARBA" id="ARBA00023160"/>
    </source>
</evidence>
<keyword evidence="2 9" id="KW-0808">Transferase</keyword>
<evidence type="ECO:0000313" key="10">
    <source>
        <dbReference type="Proteomes" id="UP000739538"/>
    </source>
</evidence>
<reference evidence="9" key="1">
    <citation type="submission" date="2020-04" db="EMBL/GenBank/DDBJ databases">
        <authorList>
            <person name="Zhang T."/>
        </authorList>
    </citation>
    <scope>NUCLEOTIDE SEQUENCE</scope>
    <source>
        <strain evidence="9">HKST-UBA02</strain>
    </source>
</reference>
<proteinExistence type="predicted"/>
<dbReference type="Pfam" id="PF01648">
    <property type="entry name" value="ACPS"/>
    <property type="match status" value="1"/>
</dbReference>
<evidence type="ECO:0000256" key="4">
    <source>
        <dbReference type="ARBA" id="ARBA00022832"/>
    </source>
</evidence>
<gene>
    <name evidence="9" type="primary">acpS</name>
    <name evidence="9" type="ORF">KDA27_18460</name>
</gene>
<dbReference type="Proteomes" id="UP000739538">
    <property type="component" value="Unassembled WGS sequence"/>
</dbReference>
<evidence type="ECO:0000256" key="5">
    <source>
        <dbReference type="ARBA" id="ARBA00022842"/>
    </source>
</evidence>
<evidence type="ECO:0000256" key="1">
    <source>
        <dbReference type="ARBA" id="ARBA00022516"/>
    </source>
</evidence>
<reference evidence="9" key="2">
    <citation type="journal article" date="2021" name="Microbiome">
        <title>Successional dynamics and alternative stable states in a saline activated sludge microbial community over 9 years.</title>
        <authorList>
            <person name="Wang Y."/>
            <person name="Ye J."/>
            <person name="Ju F."/>
            <person name="Liu L."/>
            <person name="Boyd J.A."/>
            <person name="Deng Y."/>
            <person name="Parks D.H."/>
            <person name="Jiang X."/>
            <person name="Yin X."/>
            <person name="Woodcroft B.J."/>
            <person name="Tyson G.W."/>
            <person name="Hugenholtz P."/>
            <person name="Polz M.F."/>
            <person name="Zhang T."/>
        </authorList>
    </citation>
    <scope>NUCLEOTIDE SEQUENCE</scope>
    <source>
        <strain evidence="9">HKST-UBA02</strain>
    </source>
</reference>
<keyword evidence="1" id="KW-0444">Lipid biosynthesis</keyword>
<comment type="caution">
    <text evidence="9">The sequence shown here is derived from an EMBL/GenBank/DDBJ whole genome shotgun (WGS) entry which is preliminary data.</text>
</comment>
<dbReference type="GO" id="GO:0000287">
    <property type="term" value="F:magnesium ion binding"/>
    <property type="evidence" value="ECO:0007669"/>
    <property type="project" value="InterPro"/>
</dbReference>
<dbReference type="AlphaFoldDB" id="A0A956NFC9"/>
<dbReference type="NCBIfam" id="TIGR00556">
    <property type="entry name" value="pantethn_trn"/>
    <property type="match status" value="1"/>
</dbReference>
<feature type="domain" description="4'-phosphopantetheinyl transferase" evidence="8">
    <location>
        <begin position="3"/>
        <end position="99"/>
    </location>
</feature>
<keyword evidence="3" id="KW-0479">Metal-binding</keyword>
<dbReference type="InterPro" id="IPR002582">
    <property type="entry name" value="ACPS"/>
</dbReference>
<dbReference type="InterPro" id="IPR008278">
    <property type="entry name" value="4-PPantetheinyl_Trfase_dom"/>
</dbReference>
<evidence type="ECO:0000259" key="8">
    <source>
        <dbReference type="Pfam" id="PF01648"/>
    </source>
</evidence>
<keyword evidence="6" id="KW-0443">Lipid metabolism</keyword>
<sequence>MLERHGDRFLRRIYSPEEIESVRGNRDQYLAARFAAKEAAFKALGTGWNQGVRWVDVQVENLASGQPVVHLSGGALTRAQELGATHSHISITHTAEYAAAQVILERQSETGPTLGLRLEPGRE</sequence>
<dbReference type="Gene3D" id="3.90.470.20">
    <property type="entry name" value="4'-phosphopantetheinyl transferase domain"/>
    <property type="match status" value="1"/>
</dbReference>
<organism evidence="9 10">
    <name type="scientific">Eiseniibacteriota bacterium</name>
    <dbReference type="NCBI Taxonomy" id="2212470"/>
    <lineage>
        <taxon>Bacteria</taxon>
        <taxon>Candidatus Eiseniibacteriota</taxon>
    </lineage>
</organism>
<evidence type="ECO:0000256" key="2">
    <source>
        <dbReference type="ARBA" id="ARBA00022679"/>
    </source>
</evidence>
<evidence type="ECO:0000256" key="3">
    <source>
        <dbReference type="ARBA" id="ARBA00022723"/>
    </source>
</evidence>
<dbReference type="NCBIfam" id="TIGR00516">
    <property type="entry name" value="acpS"/>
    <property type="match status" value="1"/>
</dbReference>
<dbReference type="InterPro" id="IPR004568">
    <property type="entry name" value="Ppantetheine-prot_Trfase_dom"/>
</dbReference>
<dbReference type="EC" id="2.7.8.7" evidence="9"/>
<accession>A0A956NFC9</accession>
<name>A0A956NFC9_UNCEI</name>
<protein>
    <submittedName>
        <fullName evidence="9">Holo-ACP synthase</fullName>
        <ecNumber evidence="9">2.7.8.7</ecNumber>
    </submittedName>
</protein>
<evidence type="ECO:0000313" key="9">
    <source>
        <dbReference type="EMBL" id="MCA9757782.1"/>
    </source>
</evidence>
<keyword evidence="4" id="KW-0276">Fatty acid metabolism</keyword>
<keyword evidence="7" id="KW-0275">Fatty acid biosynthesis</keyword>